<dbReference type="PANTHER" id="PTHR10250">
    <property type="entry name" value="MICROSOMAL GLUTATHIONE S-TRANSFERASE"/>
    <property type="match status" value="1"/>
</dbReference>
<name>A0A8H4W4I2_9HELO</name>
<keyword evidence="7" id="KW-1185">Reference proteome</keyword>
<dbReference type="GO" id="GO:0005635">
    <property type="term" value="C:nuclear envelope"/>
    <property type="evidence" value="ECO:0007669"/>
    <property type="project" value="TreeGrafter"/>
</dbReference>
<dbReference type="GO" id="GO:0016020">
    <property type="term" value="C:membrane"/>
    <property type="evidence" value="ECO:0007669"/>
    <property type="project" value="UniProtKB-SubCell"/>
</dbReference>
<dbReference type="PANTHER" id="PTHR10250:SF26">
    <property type="entry name" value="GLUTATHIONE S-TRANSFERASE 3, MITOCHONDRIAL"/>
    <property type="match status" value="1"/>
</dbReference>
<evidence type="ECO:0000313" key="6">
    <source>
        <dbReference type="EMBL" id="KAF4633477.1"/>
    </source>
</evidence>
<dbReference type="SUPFAM" id="SSF161084">
    <property type="entry name" value="MAPEG domain-like"/>
    <property type="match status" value="1"/>
</dbReference>
<dbReference type="Pfam" id="PF01124">
    <property type="entry name" value="MAPEG"/>
    <property type="match status" value="1"/>
</dbReference>
<comment type="caution">
    <text evidence="6">The sequence shown here is derived from an EMBL/GenBank/DDBJ whole genome shotgun (WGS) entry which is preliminary data.</text>
</comment>
<comment type="subcellular location">
    <subcellularLocation>
        <location evidence="1">Membrane</location>
        <topology evidence="1">Multi-pass membrane protein</topology>
    </subcellularLocation>
</comment>
<evidence type="ECO:0000256" key="2">
    <source>
        <dbReference type="ARBA" id="ARBA00022692"/>
    </source>
</evidence>
<dbReference type="Proteomes" id="UP000566819">
    <property type="component" value="Unassembled WGS sequence"/>
</dbReference>
<proteinExistence type="predicted"/>
<sequence>MTTAITIDPTYGYVILAATSTFIMNFLHIANTGKYRKLAAVKYPLAYAPESRTDDAAHKFNCAQRSHANFVENQVSALGALLIAGVKFPVTAAVLGGEGQV</sequence>
<reference evidence="6 7" key="1">
    <citation type="submission" date="2020-03" db="EMBL/GenBank/DDBJ databases">
        <title>Draft Genome Sequence of Cudoniella acicularis.</title>
        <authorList>
            <person name="Buettner E."/>
            <person name="Kellner H."/>
        </authorList>
    </citation>
    <scope>NUCLEOTIDE SEQUENCE [LARGE SCALE GENOMIC DNA]</scope>
    <source>
        <strain evidence="6 7">DSM 108380</strain>
    </source>
</reference>
<dbReference type="GO" id="GO:0004364">
    <property type="term" value="F:glutathione transferase activity"/>
    <property type="evidence" value="ECO:0007669"/>
    <property type="project" value="TreeGrafter"/>
</dbReference>
<evidence type="ECO:0000256" key="4">
    <source>
        <dbReference type="ARBA" id="ARBA00023136"/>
    </source>
</evidence>
<dbReference type="EMBL" id="JAAMPI010000256">
    <property type="protein sequence ID" value="KAF4633477.1"/>
    <property type="molecule type" value="Genomic_DNA"/>
</dbReference>
<dbReference type="InterPro" id="IPR050997">
    <property type="entry name" value="MAPEG"/>
</dbReference>
<evidence type="ECO:0008006" key="8">
    <source>
        <dbReference type="Google" id="ProtNLM"/>
    </source>
</evidence>
<dbReference type="OrthoDB" id="410651at2759"/>
<evidence type="ECO:0000313" key="7">
    <source>
        <dbReference type="Proteomes" id="UP000566819"/>
    </source>
</evidence>
<dbReference type="AlphaFoldDB" id="A0A8H4W4I2"/>
<organism evidence="6 7">
    <name type="scientific">Cudoniella acicularis</name>
    <dbReference type="NCBI Taxonomy" id="354080"/>
    <lineage>
        <taxon>Eukaryota</taxon>
        <taxon>Fungi</taxon>
        <taxon>Dikarya</taxon>
        <taxon>Ascomycota</taxon>
        <taxon>Pezizomycotina</taxon>
        <taxon>Leotiomycetes</taxon>
        <taxon>Helotiales</taxon>
        <taxon>Tricladiaceae</taxon>
        <taxon>Cudoniella</taxon>
    </lineage>
</organism>
<dbReference type="InterPro" id="IPR001129">
    <property type="entry name" value="Membr-assoc_MAPEG"/>
</dbReference>
<keyword evidence="4 5" id="KW-0472">Membrane</keyword>
<keyword evidence="3 5" id="KW-1133">Transmembrane helix</keyword>
<evidence type="ECO:0000256" key="5">
    <source>
        <dbReference type="SAM" id="Phobius"/>
    </source>
</evidence>
<dbReference type="GO" id="GO:0005783">
    <property type="term" value="C:endoplasmic reticulum"/>
    <property type="evidence" value="ECO:0007669"/>
    <property type="project" value="TreeGrafter"/>
</dbReference>
<evidence type="ECO:0000256" key="1">
    <source>
        <dbReference type="ARBA" id="ARBA00004141"/>
    </source>
</evidence>
<dbReference type="Gene3D" id="1.20.120.550">
    <property type="entry name" value="Membrane associated eicosanoid/glutathione metabolism-like domain"/>
    <property type="match status" value="1"/>
</dbReference>
<evidence type="ECO:0000256" key="3">
    <source>
        <dbReference type="ARBA" id="ARBA00022989"/>
    </source>
</evidence>
<keyword evidence="2 5" id="KW-0812">Transmembrane</keyword>
<accession>A0A8H4W4I2</accession>
<feature type="transmembrane region" description="Helical" evidence="5">
    <location>
        <begin position="12"/>
        <end position="30"/>
    </location>
</feature>
<protein>
    <recommendedName>
        <fullName evidence="8">Microsomal glutathione S-transferase 3</fullName>
    </recommendedName>
</protein>
<dbReference type="InterPro" id="IPR023352">
    <property type="entry name" value="MAPEG-like_dom_sf"/>
</dbReference>
<dbReference type="GO" id="GO:0004602">
    <property type="term" value="F:glutathione peroxidase activity"/>
    <property type="evidence" value="ECO:0007669"/>
    <property type="project" value="TreeGrafter"/>
</dbReference>
<gene>
    <name evidence="6" type="ORF">G7Y89_g4639</name>
</gene>